<dbReference type="InterPro" id="IPR007788">
    <property type="entry name" value="QCT"/>
</dbReference>
<gene>
    <name evidence="2" type="ORF">BC792_11371</name>
</gene>
<dbReference type="Pfam" id="PF05096">
    <property type="entry name" value="Glu_cyclase_2"/>
    <property type="match status" value="1"/>
</dbReference>
<dbReference type="SUPFAM" id="SSF50969">
    <property type="entry name" value="YVTN repeat-like/Quinoprotein amine dehydrogenase"/>
    <property type="match status" value="1"/>
</dbReference>
<dbReference type="RefSeq" id="WP_148909018.1">
    <property type="nucleotide sequence ID" value="NZ_VNHX01000013.1"/>
</dbReference>
<dbReference type="PANTHER" id="PTHR31270">
    <property type="entry name" value="GLUTAMINYL-PEPTIDE CYCLOTRANSFERASE"/>
    <property type="match status" value="1"/>
</dbReference>
<dbReference type="InterPro" id="IPR011044">
    <property type="entry name" value="Quino_amine_DH_bsu"/>
</dbReference>
<dbReference type="AlphaFoldDB" id="A0A5S5DDT9"/>
<feature type="signal peptide" evidence="1">
    <location>
        <begin position="1"/>
        <end position="22"/>
    </location>
</feature>
<dbReference type="EMBL" id="VNHX01000013">
    <property type="protein sequence ID" value="TYP94203.1"/>
    <property type="molecule type" value="Genomic_DNA"/>
</dbReference>
<proteinExistence type="predicted"/>
<dbReference type="OrthoDB" id="9783700at2"/>
<dbReference type="GO" id="GO:0016603">
    <property type="term" value="F:glutaminyl-peptide cyclotransferase activity"/>
    <property type="evidence" value="ECO:0007669"/>
    <property type="project" value="InterPro"/>
</dbReference>
<evidence type="ECO:0000256" key="1">
    <source>
        <dbReference type="SAM" id="SignalP"/>
    </source>
</evidence>
<accession>A0A5S5DDT9</accession>
<feature type="chain" id="PRO_5024331094" evidence="1">
    <location>
        <begin position="23"/>
        <end position="369"/>
    </location>
</feature>
<keyword evidence="2" id="KW-0808">Transferase</keyword>
<dbReference type="Proteomes" id="UP000325105">
    <property type="component" value="Unassembled WGS sequence"/>
</dbReference>
<evidence type="ECO:0000313" key="3">
    <source>
        <dbReference type="Proteomes" id="UP000325105"/>
    </source>
</evidence>
<evidence type="ECO:0000313" key="2">
    <source>
        <dbReference type="EMBL" id="TYP94203.1"/>
    </source>
</evidence>
<reference evidence="2 3" key="1">
    <citation type="submission" date="2019-07" db="EMBL/GenBank/DDBJ databases">
        <title>Genomic Encyclopedia of Archaeal and Bacterial Type Strains, Phase II (KMG-II): from individual species to whole genera.</title>
        <authorList>
            <person name="Goeker M."/>
        </authorList>
    </citation>
    <scope>NUCLEOTIDE SEQUENCE [LARGE SCALE GENOMIC DNA]</scope>
    <source>
        <strain evidence="2 3">DSM 18850</strain>
    </source>
</reference>
<keyword evidence="1" id="KW-0732">Signal</keyword>
<dbReference type="Gene3D" id="2.130.10.10">
    <property type="entry name" value="YVTN repeat-like/Quinoprotein amine dehydrogenase"/>
    <property type="match status" value="1"/>
</dbReference>
<name>A0A5S5DDT9_9SPHI</name>
<organism evidence="2 3">
    <name type="scientific">Sphingobacterium allocomposti</name>
    <dbReference type="NCBI Taxonomy" id="415956"/>
    <lineage>
        <taxon>Bacteria</taxon>
        <taxon>Pseudomonadati</taxon>
        <taxon>Bacteroidota</taxon>
        <taxon>Sphingobacteriia</taxon>
        <taxon>Sphingobacteriales</taxon>
        <taxon>Sphingobacteriaceae</taxon>
        <taxon>Sphingobacterium</taxon>
    </lineage>
</organism>
<protein>
    <submittedName>
        <fullName evidence="2">Glutamine cyclotransferase</fullName>
    </submittedName>
</protein>
<dbReference type="PANTHER" id="PTHR31270:SF1">
    <property type="entry name" value="GLUTAMINYL-PEPTIDE CYCLOTRANSFERASE"/>
    <property type="match status" value="1"/>
</dbReference>
<comment type="caution">
    <text evidence="2">The sequence shown here is derived from an EMBL/GenBank/DDBJ whole genome shotgun (WGS) entry which is preliminary data.</text>
</comment>
<keyword evidence="3" id="KW-1185">Reference proteome</keyword>
<dbReference type="InterPro" id="IPR015943">
    <property type="entry name" value="WD40/YVTN_repeat-like_dom_sf"/>
</dbReference>
<sequence>MKVTSWKSVGFMAPLLWILCMAGCREDAKNEDTSDKEEMHIFAIDSKDFKQRYVPGEELILRIQEDPNQTIDSVIYYVNEAREAKAEGNDSVRYALSDGKFGIQVIKAIVYSNGVEQETAVRVDFLPASEPKLRHYRLVNTYPHDIKAYTQGLEFYGDYLIESTGNGEGPSGNKGKSSVRIVKPVTGEIVRKVELDDAIFGEGATVLNDKLYQLTYRNNEAYVYNVHTLEKVETLPYFQYMEGWGLTNDGERLYMSDGSERIYILNPKNFSKIDYFSVATSKSIVKAVNELEWVDGKIYANFYGEDLIGIINPENGAVEALIDLAALREKVTPHIDLDVLNGIAYNNKTKTFFVTGKNWDKIFEIEVLP</sequence>